<dbReference type="AlphaFoldDB" id="A0A1F5HYN5"/>
<protein>
    <submittedName>
        <fullName evidence="2">Uncharacterized protein</fullName>
    </submittedName>
</protein>
<accession>A0A1F5HYN5</accession>
<dbReference type="Proteomes" id="UP000179227">
    <property type="component" value="Unassembled WGS sequence"/>
</dbReference>
<evidence type="ECO:0000256" key="1">
    <source>
        <dbReference type="SAM" id="Phobius"/>
    </source>
</evidence>
<reference evidence="2 3" key="1">
    <citation type="journal article" date="2016" name="Nat. Commun.">
        <title>Thousands of microbial genomes shed light on interconnected biogeochemical processes in an aquifer system.</title>
        <authorList>
            <person name="Anantharaman K."/>
            <person name="Brown C.T."/>
            <person name="Hug L.A."/>
            <person name="Sharon I."/>
            <person name="Castelle C.J."/>
            <person name="Probst A.J."/>
            <person name="Thomas B.C."/>
            <person name="Singh A."/>
            <person name="Wilkins M.J."/>
            <person name="Karaoz U."/>
            <person name="Brodie E.L."/>
            <person name="Williams K.H."/>
            <person name="Hubbard S.S."/>
            <person name="Banfield J.F."/>
        </authorList>
    </citation>
    <scope>NUCLEOTIDE SEQUENCE [LARGE SCALE GENOMIC DNA]</scope>
</reference>
<dbReference type="STRING" id="1797729.A3A60_02170"/>
<feature type="transmembrane region" description="Helical" evidence="1">
    <location>
        <begin position="26"/>
        <end position="46"/>
    </location>
</feature>
<gene>
    <name evidence="2" type="ORF">A3A60_02170</name>
</gene>
<name>A0A1F5HYN5_9BACT</name>
<keyword evidence="1" id="KW-0472">Membrane</keyword>
<comment type="caution">
    <text evidence="2">The sequence shown here is derived from an EMBL/GenBank/DDBJ whole genome shotgun (WGS) entry which is preliminary data.</text>
</comment>
<dbReference type="EMBL" id="MFBS01000021">
    <property type="protein sequence ID" value="OGE09241.1"/>
    <property type="molecule type" value="Genomic_DNA"/>
</dbReference>
<dbReference type="Pfam" id="PF19451">
    <property type="entry name" value="DUF5989"/>
    <property type="match status" value="1"/>
</dbReference>
<evidence type="ECO:0000313" key="3">
    <source>
        <dbReference type="Proteomes" id="UP000179227"/>
    </source>
</evidence>
<dbReference type="InterPro" id="IPR046031">
    <property type="entry name" value="DUF5989"/>
</dbReference>
<keyword evidence="1" id="KW-1133">Transmembrane helix</keyword>
<organism evidence="2 3">
    <name type="scientific">Candidatus Curtissbacteria bacterium RIFCSPLOWO2_01_FULL_42_26</name>
    <dbReference type="NCBI Taxonomy" id="1797729"/>
    <lineage>
        <taxon>Bacteria</taxon>
        <taxon>Candidatus Curtissiibacteriota</taxon>
    </lineage>
</organism>
<evidence type="ECO:0000313" key="2">
    <source>
        <dbReference type="EMBL" id="OGE09241.1"/>
    </source>
</evidence>
<keyword evidence="1" id="KW-0812">Transmembrane</keyword>
<sequence length="59" mass="6815">MRFIKGLFSRGGEANEFVKFLWQAKLWFLIPFVLVLLVFGLLLIFAQSTGVAPFIYTLF</sequence>
<proteinExistence type="predicted"/>